<gene>
    <name evidence="14" type="primary">bioF</name>
    <name evidence="14" type="ORF">KOR42_00640</name>
</gene>
<evidence type="ECO:0000256" key="11">
    <source>
        <dbReference type="ARBA" id="ARBA00047715"/>
    </source>
</evidence>
<keyword evidence="7" id="KW-0093">Biotin biosynthesis</keyword>
<dbReference type="GO" id="GO:0008710">
    <property type="term" value="F:8-amino-7-oxononanoate synthase activity"/>
    <property type="evidence" value="ECO:0007669"/>
    <property type="project" value="UniProtKB-EC"/>
</dbReference>
<dbReference type="OrthoDB" id="9807157at2"/>
<comment type="cofactor">
    <cofactor evidence="1 12">
        <name>pyridoxal 5'-phosphate</name>
        <dbReference type="ChEBI" id="CHEBI:597326"/>
    </cofactor>
</comment>
<comment type="similarity">
    <text evidence="3">Belongs to the class-II pyridoxal-phosphate-dependent aminotransferase family. BioF subfamily.</text>
</comment>
<comment type="pathway">
    <text evidence="2">Cofactor biosynthesis; biotin biosynthesis.</text>
</comment>
<accession>A0A5C5X1M5</accession>
<dbReference type="GO" id="GO:0009102">
    <property type="term" value="P:biotin biosynthetic process"/>
    <property type="evidence" value="ECO:0007669"/>
    <property type="project" value="UniProtKB-KW"/>
</dbReference>
<keyword evidence="14" id="KW-0012">Acyltransferase</keyword>
<evidence type="ECO:0000259" key="13">
    <source>
        <dbReference type="Pfam" id="PF00155"/>
    </source>
</evidence>
<comment type="catalytic activity">
    <reaction evidence="11">
        <text>6-carboxyhexanoyl-[ACP] + L-alanine + H(+) = (8S)-8-amino-7-oxononanoate + holo-[ACP] + CO2</text>
        <dbReference type="Rhea" id="RHEA:42288"/>
        <dbReference type="Rhea" id="RHEA-COMP:9685"/>
        <dbReference type="Rhea" id="RHEA-COMP:9955"/>
        <dbReference type="ChEBI" id="CHEBI:15378"/>
        <dbReference type="ChEBI" id="CHEBI:16526"/>
        <dbReference type="ChEBI" id="CHEBI:57972"/>
        <dbReference type="ChEBI" id="CHEBI:64479"/>
        <dbReference type="ChEBI" id="CHEBI:78846"/>
        <dbReference type="ChEBI" id="CHEBI:149468"/>
        <dbReference type="EC" id="2.3.1.47"/>
    </reaction>
</comment>
<dbReference type="AlphaFoldDB" id="A0A5C5X1M5"/>
<dbReference type="Gene3D" id="3.90.1150.10">
    <property type="entry name" value="Aspartate Aminotransferase, domain 1"/>
    <property type="match status" value="1"/>
</dbReference>
<dbReference type="InterPro" id="IPR015422">
    <property type="entry name" value="PyrdxlP-dep_Trfase_small"/>
</dbReference>
<dbReference type="EMBL" id="SIHI01000001">
    <property type="protein sequence ID" value="TWT56710.1"/>
    <property type="molecule type" value="Genomic_DNA"/>
</dbReference>
<dbReference type="SUPFAM" id="SSF53383">
    <property type="entry name" value="PLP-dependent transferases"/>
    <property type="match status" value="1"/>
</dbReference>
<dbReference type="Proteomes" id="UP000317243">
    <property type="component" value="Unassembled WGS sequence"/>
</dbReference>
<dbReference type="InterPro" id="IPR015421">
    <property type="entry name" value="PyrdxlP-dep_Trfase_major"/>
</dbReference>
<feature type="domain" description="Aminotransferase class I/classII large" evidence="13">
    <location>
        <begin position="44"/>
        <end position="382"/>
    </location>
</feature>
<protein>
    <recommendedName>
        <fullName evidence="5">8-amino-7-oxononanoate synthase</fullName>
        <ecNumber evidence="5">2.3.1.47</ecNumber>
    </recommendedName>
    <alternativeName>
        <fullName evidence="9">7-keto-8-amino-pelargonic acid synthase</fullName>
    </alternativeName>
    <alternativeName>
        <fullName evidence="10">8-amino-7-ketopelargonate synthase</fullName>
    </alternativeName>
</protein>
<dbReference type="PROSITE" id="PS00599">
    <property type="entry name" value="AA_TRANSFER_CLASS_2"/>
    <property type="match status" value="1"/>
</dbReference>
<dbReference type="Pfam" id="PF00155">
    <property type="entry name" value="Aminotran_1_2"/>
    <property type="match status" value="1"/>
</dbReference>
<evidence type="ECO:0000256" key="12">
    <source>
        <dbReference type="RuleBase" id="RU003693"/>
    </source>
</evidence>
<evidence type="ECO:0000256" key="10">
    <source>
        <dbReference type="ARBA" id="ARBA00033381"/>
    </source>
</evidence>
<reference evidence="14 15" key="1">
    <citation type="submission" date="2019-02" db="EMBL/GenBank/DDBJ databases">
        <title>Deep-cultivation of Planctomycetes and their phenomic and genomic characterization uncovers novel biology.</title>
        <authorList>
            <person name="Wiegand S."/>
            <person name="Jogler M."/>
            <person name="Boedeker C."/>
            <person name="Pinto D."/>
            <person name="Vollmers J."/>
            <person name="Rivas-Marin E."/>
            <person name="Kohn T."/>
            <person name="Peeters S.H."/>
            <person name="Heuer A."/>
            <person name="Rast P."/>
            <person name="Oberbeckmann S."/>
            <person name="Bunk B."/>
            <person name="Jeske O."/>
            <person name="Meyerdierks A."/>
            <person name="Storesund J.E."/>
            <person name="Kallscheuer N."/>
            <person name="Luecker S."/>
            <person name="Lage O.M."/>
            <person name="Pohl T."/>
            <person name="Merkel B.J."/>
            <person name="Hornburger P."/>
            <person name="Mueller R.-W."/>
            <person name="Bruemmer F."/>
            <person name="Labrenz M."/>
            <person name="Spormann A.M."/>
            <person name="Op Den Camp H."/>
            <person name="Overmann J."/>
            <person name="Amann R."/>
            <person name="Jetten M.S.M."/>
            <person name="Mascher T."/>
            <person name="Medema M.H."/>
            <person name="Devos D.P."/>
            <person name="Kaster A.-K."/>
            <person name="Ovreas L."/>
            <person name="Rohde M."/>
            <person name="Galperin M.Y."/>
            <person name="Jogler C."/>
        </authorList>
    </citation>
    <scope>NUCLEOTIDE SEQUENCE [LARGE SCALE GENOMIC DNA]</scope>
    <source>
        <strain evidence="14 15">KOR42</strain>
    </source>
</reference>
<dbReference type="InterPro" id="IPR001917">
    <property type="entry name" value="Aminotrans_II_pyridoxalP_BS"/>
</dbReference>
<evidence type="ECO:0000256" key="2">
    <source>
        <dbReference type="ARBA" id="ARBA00004746"/>
    </source>
</evidence>
<dbReference type="InterPro" id="IPR050087">
    <property type="entry name" value="AON_synthase_class-II"/>
</dbReference>
<dbReference type="PANTHER" id="PTHR13693">
    <property type="entry name" value="CLASS II AMINOTRANSFERASE/8-AMINO-7-OXONONANOATE SYNTHASE"/>
    <property type="match status" value="1"/>
</dbReference>
<dbReference type="InterPro" id="IPR004839">
    <property type="entry name" value="Aminotransferase_I/II_large"/>
</dbReference>
<evidence type="ECO:0000256" key="1">
    <source>
        <dbReference type="ARBA" id="ARBA00001933"/>
    </source>
</evidence>
<evidence type="ECO:0000256" key="9">
    <source>
        <dbReference type="ARBA" id="ARBA00032610"/>
    </source>
</evidence>
<evidence type="ECO:0000256" key="6">
    <source>
        <dbReference type="ARBA" id="ARBA00022679"/>
    </source>
</evidence>
<evidence type="ECO:0000256" key="8">
    <source>
        <dbReference type="ARBA" id="ARBA00022898"/>
    </source>
</evidence>
<proteinExistence type="inferred from homology"/>
<dbReference type="EC" id="2.3.1.47" evidence="5"/>
<comment type="caution">
    <text evidence="14">The sequence shown here is derived from an EMBL/GenBank/DDBJ whole genome shotgun (WGS) entry which is preliminary data.</text>
</comment>
<keyword evidence="8 12" id="KW-0663">Pyridoxal phosphate</keyword>
<evidence type="ECO:0000256" key="4">
    <source>
        <dbReference type="ARBA" id="ARBA00011738"/>
    </source>
</evidence>
<name>A0A5C5X1M5_9PLAN</name>
<dbReference type="GO" id="GO:0030170">
    <property type="term" value="F:pyridoxal phosphate binding"/>
    <property type="evidence" value="ECO:0007669"/>
    <property type="project" value="InterPro"/>
</dbReference>
<sequence length="391" mass="42822">MTPGPYDWIDEELTRLDQKTLRRRAREVVPISGGQCEIDGKRLWNFSGNDYLGLASHPSVIAAARSALESGVGARASALVSGRTNWHVELEQKLAAFKKTEAAILFPTGFAANFGAITSCVGNEDVVFCDRLNHASLVDGARHSKAKLRIYPHRDFDFLHDELRKSASYRRKLIITDSYFSMDGDIAPLKELGELAETFNAMLLVDEAHATGVFGPTGGGLLEEAELNPDRVICVGTLSKALGSQGGFVVGSQPLCDWLWNTARTGMFSTGLSIPNCAGASAAIDVVIAEPERREWVLRTSTHVREQLRNMNWDVPQDVVGPIIPVIVGSADETLRLTRSLQDEGILVAGIRPPTVPRQSARLRISLSFDHGDESIDALLAAFRRIRQDFD</sequence>
<evidence type="ECO:0000256" key="7">
    <source>
        <dbReference type="ARBA" id="ARBA00022756"/>
    </source>
</evidence>
<evidence type="ECO:0000313" key="15">
    <source>
        <dbReference type="Proteomes" id="UP000317243"/>
    </source>
</evidence>
<evidence type="ECO:0000313" key="14">
    <source>
        <dbReference type="EMBL" id="TWT56710.1"/>
    </source>
</evidence>
<keyword evidence="15" id="KW-1185">Reference proteome</keyword>
<evidence type="ECO:0000256" key="5">
    <source>
        <dbReference type="ARBA" id="ARBA00013187"/>
    </source>
</evidence>
<dbReference type="RefSeq" id="WP_146506639.1">
    <property type="nucleotide sequence ID" value="NZ_SIHI01000001.1"/>
</dbReference>
<dbReference type="PANTHER" id="PTHR13693:SF100">
    <property type="entry name" value="8-AMINO-7-OXONONANOATE SYNTHASE"/>
    <property type="match status" value="1"/>
</dbReference>
<keyword evidence="6 14" id="KW-0808">Transferase</keyword>
<organism evidence="14 15">
    <name type="scientific">Thalassoglobus neptunius</name>
    <dbReference type="NCBI Taxonomy" id="1938619"/>
    <lineage>
        <taxon>Bacteria</taxon>
        <taxon>Pseudomonadati</taxon>
        <taxon>Planctomycetota</taxon>
        <taxon>Planctomycetia</taxon>
        <taxon>Planctomycetales</taxon>
        <taxon>Planctomycetaceae</taxon>
        <taxon>Thalassoglobus</taxon>
    </lineage>
</organism>
<comment type="subunit">
    <text evidence="4">Homodimer.</text>
</comment>
<dbReference type="CDD" id="cd06454">
    <property type="entry name" value="KBL_like"/>
    <property type="match status" value="1"/>
</dbReference>
<dbReference type="Gene3D" id="3.40.640.10">
    <property type="entry name" value="Type I PLP-dependent aspartate aminotransferase-like (Major domain)"/>
    <property type="match status" value="1"/>
</dbReference>
<evidence type="ECO:0000256" key="3">
    <source>
        <dbReference type="ARBA" id="ARBA00010008"/>
    </source>
</evidence>
<dbReference type="InterPro" id="IPR015424">
    <property type="entry name" value="PyrdxlP-dep_Trfase"/>
</dbReference>